<dbReference type="VEuPathDB" id="PlasmoDB:PRELSG_0021000"/>
<evidence type="ECO:0000313" key="2">
    <source>
        <dbReference type="Proteomes" id="UP000220158"/>
    </source>
</evidence>
<keyword evidence="2" id="KW-1185">Reference proteome</keyword>
<dbReference type="EMBL" id="CVMU01000063">
    <property type="protein sequence ID" value="CRG84265.1"/>
    <property type="molecule type" value="Genomic_DNA"/>
</dbReference>
<name>A0A1J1GJZ5_PLARL</name>
<dbReference type="RefSeq" id="XP_028531072.1">
    <property type="nucleotide sequence ID" value="XM_028679667.1"/>
</dbReference>
<dbReference type="KEGG" id="prel:PRELSG_0021000"/>
<dbReference type="GeneID" id="39734137"/>
<protein>
    <submittedName>
        <fullName evidence="1">Fam-f protein</fullName>
    </submittedName>
</protein>
<sequence length="594" mass="70716">MRSLLLICYFYFLYITAISIGFYNIDVYYNSNRLNLKFVKYKEIIQLIRKLAEVFDIKNEDILNDSGHNIKEVQLLYNLSETKYENTPLEGYFGDSRDLFVKLVDLIFLENFNEKLKQEKNKINSICCTLNVMENKIKNYMDSSVDSAGNHISFVFKDLASYEDELRIYTDVGVEINFSKNNQILIDKQRVDNYFKDAHLSKINLRLGKSFNFFNKLYKMNKKFLSEFNRDLYHYDLYTTRYIGMSAKMFPLKYAHLGNLDLVNFDNRLRDIFNEFHRAIFNKDKKNGVNETTSLKVNTGRLNFLIYDMYKTLYDTIAKNTHKLFLRLNKILNGDIKCLIAFILYILEQDICKNKFILDELKDKHGTEVFRDKFLFHIYELLLQEKEEIKKSLNVFKTYIKEIFGFDVNSSGISSLVQKLYELDNEDLFRLVHLNKEDGYIPLFKAIVYSLGCLRKLNEFSNFLKLLKNESKSKLSVKLENILMRKSVLYIPKDKSRDLILKFLDIYESSIYFIELKESNSRLVHESISIDCSLKNFRAFNYLISLLIKELNKLKKSHLYSKKKIKNKYSIIFFLYEIKEFNGSCQKHRFIRYI</sequence>
<gene>
    <name evidence="1" type="ORF">PRELSG_0021000</name>
</gene>
<evidence type="ECO:0000313" key="1">
    <source>
        <dbReference type="EMBL" id="CRG84265.1"/>
    </source>
</evidence>
<organism evidence="1 2">
    <name type="scientific">Plasmodium relictum</name>
    <dbReference type="NCBI Taxonomy" id="85471"/>
    <lineage>
        <taxon>Eukaryota</taxon>
        <taxon>Sar</taxon>
        <taxon>Alveolata</taxon>
        <taxon>Apicomplexa</taxon>
        <taxon>Aconoidasida</taxon>
        <taxon>Haemosporida</taxon>
        <taxon>Plasmodiidae</taxon>
        <taxon>Plasmodium</taxon>
        <taxon>Plasmodium (Haemamoeba)</taxon>
    </lineage>
</organism>
<dbReference type="AlphaFoldDB" id="A0A1J1GJZ5"/>
<dbReference type="OMA" id="HELLCRK"/>
<dbReference type="Proteomes" id="UP000220158">
    <property type="component" value="Unassembled WGS sequence"/>
</dbReference>
<reference evidence="1 2" key="1">
    <citation type="submission" date="2015-04" db="EMBL/GenBank/DDBJ databases">
        <authorList>
            <consortium name="Pathogen Informatics"/>
        </authorList>
    </citation>
    <scope>NUCLEOTIDE SEQUENCE [LARGE SCALE GENOMIC DNA]</scope>
    <source>
        <strain evidence="1 2">SGS1</strain>
    </source>
</reference>
<accession>A0A1J1GJZ5</accession>
<proteinExistence type="predicted"/>